<evidence type="ECO:0000313" key="8">
    <source>
        <dbReference type="EMBL" id="KAJ3487231.1"/>
    </source>
</evidence>
<dbReference type="OrthoDB" id="1905920at2759"/>
<dbReference type="EC" id="4.1.3.4" evidence="3"/>
<dbReference type="GO" id="GO:0046951">
    <property type="term" value="P:ketone body biosynthetic process"/>
    <property type="evidence" value="ECO:0007669"/>
    <property type="project" value="TreeGrafter"/>
</dbReference>
<dbReference type="Pfam" id="PF00682">
    <property type="entry name" value="HMGL-like"/>
    <property type="match status" value="1"/>
</dbReference>
<comment type="pathway">
    <text evidence="1">Metabolic intermediate metabolism; (S)-3-hydroxy-3-methylglutaryl-CoA degradation; acetoacetate from (S)-3-hydroxy-3-methylglutaryl-CoA: step 1/1.</text>
</comment>
<evidence type="ECO:0000256" key="3">
    <source>
        <dbReference type="ARBA" id="ARBA00012910"/>
    </source>
</evidence>
<keyword evidence="4" id="KW-0479">Metal-binding</keyword>
<reference evidence="8" key="1">
    <citation type="submission" date="2022-07" db="EMBL/GenBank/DDBJ databases">
        <title>Genome Sequence of Agrocybe chaxingu.</title>
        <authorList>
            <person name="Buettner E."/>
        </authorList>
    </citation>
    <scope>NUCLEOTIDE SEQUENCE</scope>
    <source>
        <strain evidence="8">MP-N11</strain>
    </source>
</reference>
<comment type="catalytic activity">
    <reaction evidence="6">
        <text>(3S)-3-hydroxy-3-methylglutaryl-CoA = acetoacetate + acetyl-CoA</text>
        <dbReference type="Rhea" id="RHEA:24404"/>
        <dbReference type="ChEBI" id="CHEBI:13705"/>
        <dbReference type="ChEBI" id="CHEBI:43074"/>
        <dbReference type="ChEBI" id="CHEBI:57288"/>
        <dbReference type="EC" id="4.1.3.4"/>
    </reaction>
</comment>
<gene>
    <name evidence="8" type="ORF">NLJ89_g11734</name>
</gene>
<keyword evidence="9" id="KW-1185">Reference proteome</keyword>
<proteinExistence type="inferred from homology"/>
<evidence type="ECO:0000256" key="4">
    <source>
        <dbReference type="ARBA" id="ARBA00022723"/>
    </source>
</evidence>
<sequence length="399" mass="43196">MLSRRLASHLKRVSARSFASTSSISASHNHWSMSRSEPKDGPWQTVNLVEVGPRDGLQNEKGGIISVETKVELIERLVKAGGDERRGGELRQSQVGSAGELFLFSAIHLSSMAGTAEVLKSLHRVPDVHYAVLVPNAKGLSDLLSLLDSYPTSPATPPLTDEISVFTAATSSFTRANLNCTVSQSLKNIAPVVREARDRGLRVRGYVSVVVYCPFEGRVKSRKVRDVAKELLEMGCYEVSLGDTVGQARPHEVAEMMEEVLTAVPSEKLAGHFHDTYGTGVANVLTALLYGIRTIDASVGGLGGCPYSPGATGNVATEDVIYALQQSGYRVSGSWSGGASSESSGGGTVDLEQLVDIGWWISEKLGRQNASRVGRAIKAWREREREEKQREREKDKSKL</sequence>
<dbReference type="PANTHER" id="PTHR42738">
    <property type="entry name" value="HYDROXYMETHYLGLUTARYL-COA LYASE"/>
    <property type="match status" value="1"/>
</dbReference>
<dbReference type="SUPFAM" id="SSF51569">
    <property type="entry name" value="Aldolase"/>
    <property type="match status" value="1"/>
</dbReference>
<dbReference type="Proteomes" id="UP001148786">
    <property type="component" value="Unassembled WGS sequence"/>
</dbReference>
<comment type="caution">
    <text evidence="8">The sequence shown here is derived from an EMBL/GenBank/DDBJ whole genome shotgun (WGS) entry which is preliminary data.</text>
</comment>
<comment type="similarity">
    <text evidence="2">Belongs to the HMG-CoA lyase family.</text>
</comment>
<dbReference type="FunFam" id="3.20.20.70:FF:000071">
    <property type="entry name" value="Hydroxymethylglutaryl-CoA lyase"/>
    <property type="match status" value="1"/>
</dbReference>
<accession>A0A9W8JRU0</accession>
<dbReference type="EMBL" id="JANKHO010002968">
    <property type="protein sequence ID" value="KAJ3487231.1"/>
    <property type="molecule type" value="Genomic_DNA"/>
</dbReference>
<feature type="domain" description="Pyruvate carboxyltransferase" evidence="7">
    <location>
        <begin position="46"/>
        <end position="339"/>
    </location>
</feature>
<dbReference type="PANTHER" id="PTHR42738:SF7">
    <property type="entry name" value="HYDROXYMETHYLGLUTARYL-COA LYASE"/>
    <property type="match status" value="1"/>
</dbReference>
<evidence type="ECO:0000313" key="9">
    <source>
        <dbReference type="Proteomes" id="UP001148786"/>
    </source>
</evidence>
<dbReference type="NCBIfam" id="NF004283">
    <property type="entry name" value="PRK05692.1"/>
    <property type="match status" value="1"/>
</dbReference>
<organism evidence="8 9">
    <name type="scientific">Agrocybe chaxingu</name>
    <dbReference type="NCBI Taxonomy" id="84603"/>
    <lineage>
        <taxon>Eukaryota</taxon>
        <taxon>Fungi</taxon>
        <taxon>Dikarya</taxon>
        <taxon>Basidiomycota</taxon>
        <taxon>Agaricomycotina</taxon>
        <taxon>Agaricomycetes</taxon>
        <taxon>Agaricomycetidae</taxon>
        <taxon>Agaricales</taxon>
        <taxon>Agaricineae</taxon>
        <taxon>Strophariaceae</taxon>
        <taxon>Agrocybe</taxon>
    </lineage>
</organism>
<protein>
    <recommendedName>
        <fullName evidence="3">hydroxymethylglutaryl-CoA lyase</fullName>
        <ecNumber evidence="3">4.1.3.4</ecNumber>
    </recommendedName>
</protein>
<dbReference type="InterPro" id="IPR043594">
    <property type="entry name" value="HMGL"/>
</dbReference>
<dbReference type="GO" id="GO:0004419">
    <property type="term" value="F:hydroxymethylglutaryl-CoA lyase activity"/>
    <property type="evidence" value="ECO:0007669"/>
    <property type="project" value="UniProtKB-EC"/>
</dbReference>
<dbReference type="InterPro" id="IPR000891">
    <property type="entry name" value="PYR_CT"/>
</dbReference>
<dbReference type="PROSITE" id="PS50991">
    <property type="entry name" value="PYR_CT"/>
    <property type="match status" value="1"/>
</dbReference>
<dbReference type="CDD" id="cd07938">
    <property type="entry name" value="DRE_TIM_HMGL"/>
    <property type="match status" value="1"/>
</dbReference>
<evidence type="ECO:0000259" key="7">
    <source>
        <dbReference type="PROSITE" id="PS50991"/>
    </source>
</evidence>
<evidence type="ECO:0000256" key="6">
    <source>
        <dbReference type="ARBA" id="ARBA00049877"/>
    </source>
</evidence>
<evidence type="ECO:0000256" key="5">
    <source>
        <dbReference type="ARBA" id="ARBA00023239"/>
    </source>
</evidence>
<dbReference type="GO" id="GO:0006552">
    <property type="term" value="P:L-leucine catabolic process"/>
    <property type="evidence" value="ECO:0007669"/>
    <property type="project" value="TreeGrafter"/>
</dbReference>
<keyword evidence="5" id="KW-0456">Lyase</keyword>
<dbReference type="GO" id="GO:0046872">
    <property type="term" value="F:metal ion binding"/>
    <property type="evidence" value="ECO:0007669"/>
    <property type="project" value="UniProtKB-KW"/>
</dbReference>
<dbReference type="AlphaFoldDB" id="A0A9W8JRU0"/>
<evidence type="ECO:0000256" key="1">
    <source>
        <dbReference type="ARBA" id="ARBA00005143"/>
    </source>
</evidence>
<evidence type="ECO:0000256" key="2">
    <source>
        <dbReference type="ARBA" id="ARBA00009405"/>
    </source>
</evidence>
<dbReference type="Gene3D" id="3.20.20.70">
    <property type="entry name" value="Aldolase class I"/>
    <property type="match status" value="1"/>
</dbReference>
<dbReference type="InterPro" id="IPR013785">
    <property type="entry name" value="Aldolase_TIM"/>
</dbReference>
<name>A0A9W8JRU0_9AGAR</name>